<dbReference type="Pfam" id="PF14111">
    <property type="entry name" value="DUF4283"/>
    <property type="match status" value="1"/>
</dbReference>
<dbReference type="InterPro" id="IPR025558">
    <property type="entry name" value="DUF4283"/>
</dbReference>
<evidence type="ECO:0000256" key="1">
    <source>
        <dbReference type="SAM" id="MobiDB-lite"/>
    </source>
</evidence>
<feature type="region of interest" description="Disordered" evidence="1">
    <location>
        <begin position="372"/>
        <end position="426"/>
    </location>
</feature>
<dbReference type="OrthoDB" id="1100040at2759"/>
<protein>
    <recommendedName>
        <fullName evidence="2">DUF4283 domain-containing protein</fullName>
    </recommendedName>
</protein>
<feature type="non-terminal residue" evidence="3">
    <location>
        <position position="478"/>
    </location>
</feature>
<feature type="domain" description="DUF4283" evidence="2">
    <location>
        <begin position="74"/>
        <end position="156"/>
    </location>
</feature>
<organism evidence="3 4">
    <name type="scientific">Capsella rubella</name>
    <dbReference type="NCBI Taxonomy" id="81985"/>
    <lineage>
        <taxon>Eukaryota</taxon>
        <taxon>Viridiplantae</taxon>
        <taxon>Streptophyta</taxon>
        <taxon>Embryophyta</taxon>
        <taxon>Tracheophyta</taxon>
        <taxon>Spermatophyta</taxon>
        <taxon>Magnoliopsida</taxon>
        <taxon>eudicotyledons</taxon>
        <taxon>Gunneridae</taxon>
        <taxon>Pentapetalae</taxon>
        <taxon>rosids</taxon>
        <taxon>malvids</taxon>
        <taxon>Brassicales</taxon>
        <taxon>Brassicaceae</taxon>
        <taxon>Camelineae</taxon>
        <taxon>Capsella</taxon>
    </lineage>
</organism>
<keyword evidence="4" id="KW-1185">Reference proteome</keyword>
<proteinExistence type="predicted"/>
<sequence length="478" mass="52956">MIDVGERNPPPGEPPDRRMTFAEKVTRGNAGGRLIPEELFGEAFVAEKCRLEFPEGEEGEAVVTIGDEVLRVMNTLWQRCIIVKVLSRTVTLPVLSKRLREMWMPKGAMYVIDLPRRFFMIRFELEEEYLAALTGGPWRVFGSILMVQAWTPEFDPLVDEIVTTPFWIRLTNIPVNLYHKDILFLIARGLGNPLKVDLTTLNFERARFARICVEVNLAKPLKGTIMINGGRYFVSYEGLTNICSRCGLYGHPVHACPRGINDKETAANARDVQCGSEAVVEGVDGFIPVRRQGRKAPSSSTQDLVEAINVGQERKINLNEAPSVKESAQIPISNSFGMLEDQNMSTESRPVACVTGDNKENEYPVKFSSKEKHMGHVRMGPRRETGEKGPLSNKEAGKNRKAGVFKTGETTGPKYTQLKPTRGLVFGPTRGEVELSASGKRMTVESTMVGRAGGIVLSGRNEESSVPLREMVVNGGDT</sequence>
<dbReference type="Proteomes" id="UP000029121">
    <property type="component" value="Unassembled WGS sequence"/>
</dbReference>
<dbReference type="KEGG" id="crb:17899005"/>
<gene>
    <name evidence="3" type="ORF">CARUB_v10012644mg</name>
</gene>
<evidence type="ECO:0000313" key="3">
    <source>
        <dbReference type="EMBL" id="EOA37779.1"/>
    </source>
</evidence>
<dbReference type="EMBL" id="KB870805">
    <property type="protein sequence ID" value="EOA37779.1"/>
    <property type="molecule type" value="Genomic_DNA"/>
</dbReference>
<evidence type="ECO:0000313" key="4">
    <source>
        <dbReference type="Proteomes" id="UP000029121"/>
    </source>
</evidence>
<name>R0I635_9BRAS</name>
<dbReference type="PANTHER" id="PTHR31286">
    <property type="entry name" value="GLYCINE-RICH CELL WALL STRUCTURAL PROTEIN 1.8-LIKE"/>
    <property type="match status" value="1"/>
</dbReference>
<dbReference type="InterPro" id="IPR040256">
    <property type="entry name" value="At4g02000-like"/>
</dbReference>
<dbReference type="PANTHER" id="PTHR31286:SF99">
    <property type="entry name" value="DUF4283 DOMAIN-CONTAINING PROTEIN"/>
    <property type="match status" value="1"/>
</dbReference>
<evidence type="ECO:0000259" key="2">
    <source>
        <dbReference type="Pfam" id="PF14111"/>
    </source>
</evidence>
<dbReference type="AlphaFoldDB" id="R0I635"/>
<dbReference type="STRING" id="81985.R0I635"/>
<reference evidence="4" key="1">
    <citation type="journal article" date="2013" name="Nat. Genet.">
        <title>The Capsella rubella genome and the genomic consequences of rapid mating system evolution.</title>
        <authorList>
            <person name="Slotte T."/>
            <person name="Hazzouri K.M."/>
            <person name="Agren J.A."/>
            <person name="Koenig D."/>
            <person name="Maumus F."/>
            <person name="Guo Y.L."/>
            <person name="Steige K."/>
            <person name="Platts A.E."/>
            <person name="Escobar J.S."/>
            <person name="Newman L.K."/>
            <person name="Wang W."/>
            <person name="Mandakova T."/>
            <person name="Vello E."/>
            <person name="Smith L.M."/>
            <person name="Henz S.R."/>
            <person name="Steffen J."/>
            <person name="Takuno S."/>
            <person name="Brandvain Y."/>
            <person name="Coop G."/>
            <person name="Andolfatto P."/>
            <person name="Hu T.T."/>
            <person name="Blanchette M."/>
            <person name="Clark R.M."/>
            <person name="Quesneville H."/>
            <person name="Nordborg M."/>
            <person name="Gaut B.S."/>
            <person name="Lysak M.A."/>
            <person name="Jenkins J."/>
            <person name="Grimwood J."/>
            <person name="Chapman J."/>
            <person name="Prochnik S."/>
            <person name="Shu S."/>
            <person name="Rokhsar D."/>
            <person name="Schmutz J."/>
            <person name="Weigel D."/>
            <person name="Wright S.I."/>
        </authorList>
    </citation>
    <scope>NUCLEOTIDE SEQUENCE [LARGE SCALE GENOMIC DNA]</scope>
    <source>
        <strain evidence="4">cv. Monte Gargano</strain>
    </source>
</reference>
<dbReference type="eggNOG" id="KOG1075">
    <property type="taxonomic scope" value="Eukaryota"/>
</dbReference>
<accession>R0I635</accession>